<dbReference type="Pfam" id="PF00389">
    <property type="entry name" value="2-Hacid_dh"/>
    <property type="match status" value="1"/>
</dbReference>
<keyword evidence="2 3" id="KW-0560">Oxidoreductase</keyword>
<dbReference type="InterPro" id="IPR006139">
    <property type="entry name" value="D-isomer_2_OHA_DH_cat_dom"/>
</dbReference>
<organism evidence="6 7">
    <name type="scientific">Evansella vedderi</name>
    <dbReference type="NCBI Taxonomy" id="38282"/>
    <lineage>
        <taxon>Bacteria</taxon>
        <taxon>Bacillati</taxon>
        <taxon>Bacillota</taxon>
        <taxon>Bacilli</taxon>
        <taxon>Bacillales</taxon>
        <taxon>Bacillaceae</taxon>
        <taxon>Evansella</taxon>
    </lineage>
</organism>
<dbReference type="EC" id="1.1.1.215" evidence="6"/>
<dbReference type="SUPFAM" id="SSF51735">
    <property type="entry name" value="NAD(P)-binding Rossmann-fold domains"/>
    <property type="match status" value="1"/>
</dbReference>
<dbReference type="InterPro" id="IPR050223">
    <property type="entry name" value="D-isomer_2-hydroxyacid_DH"/>
</dbReference>
<dbReference type="InterPro" id="IPR029752">
    <property type="entry name" value="D-isomer_DH_CS1"/>
</dbReference>
<dbReference type="PROSITE" id="PS00065">
    <property type="entry name" value="D_2_HYDROXYACID_DH_1"/>
    <property type="match status" value="1"/>
</dbReference>
<dbReference type="Proteomes" id="UP001230005">
    <property type="component" value="Unassembled WGS sequence"/>
</dbReference>
<feature type="domain" description="D-isomer specific 2-hydroxyacid dehydrogenase catalytic" evidence="4">
    <location>
        <begin position="11"/>
        <end position="314"/>
    </location>
</feature>
<comment type="caution">
    <text evidence="6">The sequence shown here is derived from an EMBL/GenBank/DDBJ whole genome shotgun (WGS) entry which is preliminary data.</text>
</comment>
<dbReference type="EMBL" id="JAUSUG010000002">
    <property type="protein sequence ID" value="MDQ0253436.1"/>
    <property type="molecule type" value="Genomic_DNA"/>
</dbReference>
<dbReference type="CDD" id="cd05301">
    <property type="entry name" value="GDH"/>
    <property type="match status" value="1"/>
</dbReference>
<dbReference type="Gene3D" id="3.40.50.720">
    <property type="entry name" value="NAD(P)-binding Rossmann-like Domain"/>
    <property type="match status" value="2"/>
</dbReference>
<accession>A0ABT9ZRR9</accession>
<proteinExistence type="inferred from homology"/>
<evidence type="ECO:0000313" key="7">
    <source>
        <dbReference type="Proteomes" id="UP001230005"/>
    </source>
</evidence>
<reference evidence="6 7" key="1">
    <citation type="submission" date="2023-07" db="EMBL/GenBank/DDBJ databases">
        <title>Genomic Encyclopedia of Type Strains, Phase IV (KMG-IV): sequencing the most valuable type-strain genomes for metagenomic binning, comparative biology and taxonomic classification.</title>
        <authorList>
            <person name="Goeker M."/>
        </authorList>
    </citation>
    <scope>NUCLEOTIDE SEQUENCE [LARGE SCALE GENOMIC DNA]</scope>
    <source>
        <strain evidence="6 7">DSM 9768</strain>
    </source>
</reference>
<name>A0ABT9ZRR9_9BACI</name>
<dbReference type="RefSeq" id="WP_307322087.1">
    <property type="nucleotide sequence ID" value="NZ_JAUSUG010000002.1"/>
</dbReference>
<dbReference type="GO" id="GO:0008873">
    <property type="term" value="F:gluconate 2-dehydrogenase activity"/>
    <property type="evidence" value="ECO:0007669"/>
    <property type="project" value="UniProtKB-EC"/>
</dbReference>
<dbReference type="InterPro" id="IPR006140">
    <property type="entry name" value="D-isomer_DH_NAD-bd"/>
</dbReference>
<evidence type="ECO:0000259" key="4">
    <source>
        <dbReference type="Pfam" id="PF00389"/>
    </source>
</evidence>
<dbReference type="SUPFAM" id="SSF52283">
    <property type="entry name" value="Formate/glycerate dehydrogenase catalytic domain-like"/>
    <property type="match status" value="1"/>
</dbReference>
<dbReference type="Pfam" id="PF02826">
    <property type="entry name" value="2-Hacid_dh_C"/>
    <property type="match status" value="1"/>
</dbReference>
<evidence type="ECO:0000259" key="5">
    <source>
        <dbReference type="Pfam" id="PF02826"/>
    </source>
</evidence>
<sequence length="319" mass="35736">MTKQKVFSEKQLPQNIQSYLEEHVDLKVWDKSTQMPRELLLKEIKDVQGLITTGSAINEELLQQAPELKAVSTISVGYNHFDTEAMRKYKVIGTHTPYVLDDTVADLVMALMLSAARRIPELDAMTKRGEWKKGDDNPRFGVDVHHKKLGIIGMGRIGETIAKRGKNGFDMEVSYFNRSRKPEVEEKLHIEYKSKDDLLSESDFIVLMVPLSPETKHFIGEKEFKQMKNSAIFINASRGQTVDEQAMIEALQKGEILAAGLDVFEQEPVEPTNPLLTMKNVVTLPHIGSATAETRNAMAMLAAKNLVAALTGKGTYYSV</sequence>
<evidence type="ECO:0000256" key="2">
    <source>
        <dbReference type="ARBA" id="ARBA00023002"/>
    </source>
</evidence>
<evidence type="ECO:0000256" key="1">
    <source>
        <dbReference type="ARBA" id="ARBA00005854"/>
    </source>
</evidence>
<comment type="similarity">
    <text evidence="1 3">Belongs to the D-isomer specific 2-hydroxyacid dehydrogenase family.</text>
</comment>
<protein>
    <submittedName>
        <fullName evidence="6">Gluconate 2-dehydrogenase</fullName>
        <ecNumber evidence="6">1.1.1.215</ecNumber>
    </submittedName>
</protein>
<feature type="domain" description="D-isomer specific 2-hydroxyacid dehydrogenase NAD-binding" evidence="5">
    <location>
        <begin position="109"/>
        <end position="288"/>
    </location>
</feature>
<keyword evidence="7" id="KW-1185">Reference proteome</keyword>
<evidence type="ECO:0000313" key="6">
    <source>
        <dbReference type="EMBL" id="MDQ0253436.1"/>
    </source>
</evidence>
<dbReference type="PANTHER" id="PTHR10996">
    <property type="entry name" value="2-HYDROXYACID DEHYDROGENASE-RELATED"/>
    <property type="match status" value="1"/>
</dbReference>
<evidence type="ECO:0000256" key="3">
    <source>
        <dbReference type="RuleBase" id="RU003719"/>
    </source>
</evidence>
<gene>
    <name evidence="6" type="ORF">J2S74_000808</name>
</gene>
<dbReference type="InterPro" id="IPR036291">
    <property type="entry name" value="NAD(P)-bd_dom_sf"/>
</dbReference>
<dbReference type="PANTHER" id="PTHR10996:SF283">
    <property type="entry name" value="GLYOXYLATE_HYDROXYPYRUVATE REDUCTASE B"/>
    <property type="match status" value="1"/>
</dbReference>